<dbReference type="Gene3D" id="3.40.190.10">
    <property type="entry name" value="Periplasmic binding protein-like II"/>
    <property type="match status" value="2"/>
</dbReference>
<evidence type="ECO:0000313" key="6">
    <source>
        <dbReference type="EMBL" id="AWI53853.1"/>
    </source>
</evidence>
<dbReference type="RefSeq" id="WP_109036850.1">
    <property type="nucleotide sequence ID" value="NZ_CP029210.1"/>
</dbReference>
<dbReference type="GO" id="GO:0003700">
    <property type="term" value="F:DNA-binding transcription factor activity"/>
    <property type="evidence" value="ECO:0007669"/>
    <property type="project" value="InterPro"/>
</dbReference>
<dbReference type="Pfam" id="PF00126">
    <property type="entry name" value="HTH_1"/>
    <property type="match status" value="1"/>
</dbReference>
<dbReference type="Proteomes" id="UP000244892">
    <property type="component" value="Chromosome"/>
</dbReference>
<dbReference type="InterPro" id="IPR005119">
    <property type="entry name" value="LysR_subst-bd"/>
</dbReference>
<dbReference type="AlphaFoldDB" id="A0A2U8FS29"/>
<dbReference type="OrthoDB" id="9814165at2"/>
<keyword evidence="7" id="KW-1185">Reference proteome</keyword>
<accession>A0A2U8FS29</accession>
<dbReference type="GO" id="GO:0003677">
    <property type="term" value="F:DNA binding"/>
    <property type="evidence" value="ECO:0007669"/>
    <property type="project" value="UniProtKB-KW"/>
</dbReference>
<keyword evidence="2" id="KW-0805">Transcription regulation</keyword>
<evidence type="ECO:0000259" key="5">
    <source>
        <dbReference type="PROSITE" id="PS50931"/>
    </source>
</evidence>
<dbReference type="PROSITE" id="PS50931">
    <property type="entry name" value="HTH_LYSR"/>
    <property type="match status" value="1"/>
</dbReference>
<evidence type="ECO:0000256" key="3">
    <source>
        <dbReference type="ARBA" id="ARBA00023125"/>
    </source>
</evidence>
<dbReference type="PANTHER" id="PTHR30346">
    <property type="entry name" value="TRANSCRIPTIONAL DUAL REGULATOR HCAR-RELATED"/>
    <property type="match status" value="1"/>
</dbReference>
<organism evidence="6 7">
    <name type="scientific">Aquabacterium olei</name>
    <dbReference type="NCBI Taxonomy" id="1296669"/>
    <lineage>
        <taxon>Bacteria</taxon>
        <taxon>Pseudomonadati</taxon>
        <taxon>Pseudomonadota</taxon>
        <taxon>Betaproteobacteria</taxon>
        <taxon>Burkholderiales</taxon>
        <taxon>Aquabacterium</taxon>
    </lineage>
</organism>
<evidence type="ECO:0000256" key="1">
    <source>
        <dbReference type="ARBA" id="ARBA00009437"/>
    </source>
</evidence>
<dbReference type="SUPFAM" id="SSF46785">
    <property type="entry name" value="Winged helix' DNA-binding domain"/>
    <property type="match status" value="1"/>
</dbReference>
<dbReference type="PRINTS" id="PR00039">
    <property type="entry name" value="HTHLYSR"/>
</dbReference>
<dbReference type="Gene3D" id="1.10.10.10">
    <property type="entry name" value="Winged helix-like DNA-binding domain superfamily/Winged helix DNA-binding domain"/>
    <property type="match status" value="1"/>
</dbReference>
<gene>
    <name evidence="6" type="ORF">DEH84_10760</name>
</gene>
<dbReference type="EMBL" id="CP029210">
    <property type="protein sequence ID" value="AWI53853.1"/>
    <property type="molecule type" value="Genomic_DNA"/>
</dbReference>
<feature type="domain" description="HTH lysR-type" evidence="5">
    <location>
        <begin position="8"/>
        <end position="65"/>
    </location>
</feature>
<dbReference type="Pfam" id="PF03466">
    <property type="entry name" value="LysR_substrate"/>
    <property type="match status" value="1"/>
</dbReference>
<dbReference type="InterPro" id="IPR036388">
    <property type="entry name" value="WH-like_DNA-bd_sf"/>
</dbReference>
<evidence type="ECO:0000313" key="7">
    <source>
        <dbReference type="Proteomes" id="UP000244892"/>
    </source>
</evidence>
<dbReference type="KEGG" id="aon:DEH84_10760"/>
<evidence type="ECO:0000256" key="4">
    <source>
        <dbReference type="ARBA" id="ARBA00023163"/>
    </source>
</evidence>
<sequence length="305" mass="32996">MSNLLHRVRLQHVRCLLACARHGNMRAAAESLAVTQPAVTKTIKELEDIVGQALMVRERQGVRLTPAGELFVRHAQQGVFALEQALGSVTQPQGGLMRLGVLPSMPAGWLARLVLAWRERAGPGTVRVVHGRNGELLSQLQRGELDAVLGRLAEPDRMMNLRFEPLWGEPLVVAMRPDHRLSQQPWMHWQRLDALVVLAVPGTAIRQAADGFLHGIGAEPVAGVVETLTPELARTLVLDVDAVWFTPLSAVRDEVARGTLAVRALRGAPDEAIGLFTAAAHGGGQIALLSALMHELADDGRPDAL</sequence>
<dbReference type="SUPFAM" id="SSF53850">
    <property type="entry name" value="Periplasmic binding protein-like II"/>
    <property type="match status" value="1"/>
</dbReference>
<dbReference type="InterPro" id="IPR036390">
    <property type="entry name" value="WH_DNA-bd_sf"/>
</dbReference>
<comment type="similarity">
    <text evidence="1">Belongs to the LysR transcriptional regulatory family.</text>
</comment>
<dbReference type="GO" id="GO:0032993">
    <property type="term" value="C:protein-DNA complex"/>
    <property type="evidence" value="ECO:0007669"/>
    <property type="project" value="TreeGrafter"/>
</dbReference>
<reference evidence="6 7" key="1">
    <citation type="submission" date="2018-05" db="EMBL/GenBank/DDBJ databases">
        <title>complete genome sequence of Aquabacterium olei NBRC 110486.</title>
        <authorList>
            <person name="Tang B."/>
            <person name="Chang J."/>
            <person name="Zhang L."/>
            <person name="Yang H."/>
        </authorList>
    </citation>
    <scope>NUCLEOTIDE SEQUENCE [LARGE SCALE GENOMIC DNA]</scope>
    <source>
        <strain evidence="6 7">NBRC 110486</strain>
    </source>
</reference>
<evidence type="ECO:0000256" key="2">
    <source>
        <dbReference type="ARBA" id="ARBA00023015"/>
    </source>
</evidence>
<proteinExistence type="inferred from homology"/>
<dbReference type="PANTHER" id="PTHR30346:SF9">
    <property type="entry name" value="LYSR FAMILY TRANSCRIPTIONAL REGULATOR"/>
    <property type="match status" value="1"/>
</dbReference>
<protein>
    <submittedName>
        <fullName evidence="6">Pca operon transcription factor PcaQ</fullName>
    </submittedName>
</protein>
<dbReference type="InterPro" id="IPR000847">
    <property type="entry name" value="LysR_HTH_N"/>
</dbReference>
<name>A0A2U8FS29_9BURK</name>
<keyword evidence="3" id="KW-0238">DNA-binding</keyword>
<keyword evidence="4" id="KW-0804">Transcription</keyword>